<gene>
    <name evidence="1" type="ORF">BpHYR1_026759</name>
</gene>
<dbReference type="EMBL" id="REGN01004459">
    <property type="protein sequence ID" value="RNA17432.1"/>
    <property type="molecule type" value="Genomic_DNA"/>
</dbReference>
<evidence type="ECO:0000313" key="1">
    <source>
        <dbReference type="EMBL" id="RNA17432.1"/>
    </source>
</evidence>
<protein>
    <submittedName>
        <fullName evidence="1">Uncharacterized protein</fullName>
    </submittedName>
</protein>
<accession>A0A3M7R1G1</accession>
<reference evidence="1 2" key="1">
    <citation type="journal article" date="2018" name="Sci. Rep.">
        <title>Genomic signatures of local adaptation to the degree of environmental predictability in rotifers.</title>
        <authorList>
            <person name="Franch-Gras L."/>
            <person name="Hahn C."/>
            <person name="Garcia-Roger E.M."/>
            <person name="Carmona M.J."/>
            <person name="Serra M."/>
            <person name="Gomez A."/>
        </authorList>
    </citation>
    <scope>NUCLEOTIDE SEQUENCE [LARGE SCALE GENOMIC DNA]</scope>
    <source>
        <strain evidence="1">HYR1</strain>
    </source>
</reference>
<dbReference type="Proteomes" id="UP000276133">
    <property type="component" value="Unassembled WGS sequence"/>
</dbReference>
<organism evidence="1 2">
    <name type="scientific">Brachionus plicatilis</name>
    <name type="common">Marine rotifer</name>
    <name type="synonym">Brachionus muelleri</name>
    <dbReference type="NCBI Taxonomy" id="10195"/>
    <lineage>
        <taxon>Eukaryota</taxon>
        <taxon>Metazoa</taxon>
        <taxon>Spiralia</taxon>
        <taxon>Gnathifera</taxon>
        <taxon>Rotifera</taxon>
        <taxon>Eurotatoria</taxon>
        <taxon>Monogononta</taxon>
        <taxon>Pseudotrocha</taxon>
        <taxon>Ploima</taxon>
        <taxon>Brachionidae</taxon>
        <taxon>Brachionus</taxon>
    </lineage>
</organism>
<dbReference type="AlphaFoldDB" id="A0A3M7R1G1"/>
<evidence type="ECO:0000313" key="2">
    <source>
        <dbReference type="Proteomes" id="UP000276133"/>
    </source>
</evidence>
<comment type="caution">
    <text evidence="1">The sequence shown here is derived from an EMBL/GenBank/DDBJ whole genome shotgun (WGS) entry which is preliminary data.</text>
</comment>
<proteinExistence type="predicted"/>
<sequence>MIYFYNHYFMTQFCRNTRKCLRPNDDDDKFFCTQSERLFMRACMHAACVNFVFCYWDIIYEYFFSNLTFNNKVKFILSINEYTKIVDEKKFN</sequence>
<name>A0A3M7R1G1_BRAPC</name>
<keyword evidence="2" id="KW-1185">Reference proteome</keyword>